<accession>A0A2Z3YQ00</accession>
<keyword evidence="1" id="KW-0677">Repeat</keyword>
<reference evidence="6" key="1">
    <citation type="submission" date="2017-11" db="EMBL/GenBank/DDBJ databases">
        <title>Otitis media/interna in a cat caused by the recently described species Corynebacterium provencense.</title>
        <authorList>
            <person name="Kittl S."/>
            <person name="Brodard I."/>
            <person name="Rychener L."/>
            <person name="Jores J."/>
            <person name="Roosje P."/>
            <person name="Gobeli Brawand S."/>
        </authorList>
    </citation>
    <scope>NUCLEOTIDE SEQUENCE [LARGE SCALE GENOMIC DNA]</scope>
    <source>
        <strain evidence="6">17KM38</strain>
    </source>
</reference>
<feature type="domain" description="ABC transporter" evidence="4">
    <location>
        <begin position="16"/>
        <end position="276"/>
    </location>
</feature>
<dbReference type="PROSITE" id="PS50893">
    <property type="entry name" value="ABC_TRANSPORTER_2"/>
    <property type="match status" value="1"/>
</dbReference>
<name>A0A2Z3YQ00_9CORY</name>
<keyword evidence="2" id="KW-0547">Nucleotide-binding</keyword>
<evidence type="ECO:0000313" key="5">
    <source>
        <dbReference type="EMBL" id="AWT24990.1"/>
    </source>
</evidence>
<dbReference type="Pfam" id="PF12848">
    <property type="entry name" value="ABC_tran_Xtn"/>
    <property type="match status" value="1"/>
</dbReference>
<dbReference type="GO" id="GO:0005524">
    <property type="term" value="F:ATP binding"/>
    <property type="evidence" value="ECO:0007669"/>
    <property type="project" value="UniProtKB-KW"/>
</dbReference>
<dbReference type="InterPro" id="IPR050611">
    <property type="entry name" value="ABCF"/>
</dbReference>
<evidence type="ECO:0000259" key="4">
    <source>
        <dbReference type="PROSITE" id="PS50893"/>
    </source>
</evidence>
<dbReference type="PANTHER" id="PTHR19211">
    <property type="entry name" value="ATP-BINDING TRANSPORT PROTEIN-RELATED"/>
    <property type="match status" value="1"/>
</dbReference>
<dbReference type="InterPro" id="IPR027417">
    <property type="entry name" value="P-loop_NTPase"/>
</dbReference>
<dbReference type="SUPFAM" id="SSF52540">
    <property type="entry name" value="P-loop containing nucleoside triphosphate hydrolases"/>
    <property type="match status" value="2"/>
</dbReference>
<dbReference type="Gene3D" id="3.40.50.300">
    <property type="entry name" value="P-loop containing nucleotide triphosphate hydrolases"/>
    <property type="match status" value="2"/>
</dbReference>
<dbReference type="CDD" id="cd03221">
    <property type="entry name" value="ABCF_EF-3"/>
    <property type="match status" value="2"/>
</dbReference>
<dbReference type="InterPro" id="IPR032781">
    <property type="entry name" value="ABC_tran_Xtn"/>
</dbReference>
<dbReference type="EMBL" id="CP024988">
    <property type="protein sequence ID" value="AWT24990.1"/>
    <property type="molecule type" value="Genomic_DNA"/>
</dbReference>
<dbReference type="PANTHER" id="PTHR19211:SF6">
    <property type="entry name" value="BLL7188 PROTEIN"/>
    <property type="match status" value="1"/>
</dbReference>
<dbReference type="AlphaFoldDB" id="A0A2Z3YQ00"/>
<dbReference type="STRING" id="1737425.GCA_900049755_01274"/>
<dbReference type="SMART" id="SM00382">
    <property type="entry name" value="AAA"/>
    <property type="match status" value="2"/>
</dbReference>
<protein>
    <submittedName>
        <fullName evidence="5">Putative ABC transporter ATP-binding protein YheS</fullName>
    </submittedName>
</protein>
<organism evidence="5 6">
    <name type="scientific">Corynebacterium provencense</name>
    <dbReference type="NCBI Taxonomy" id="1737425"/>
    <lineage>
        <taxon>Bacteria</taxon>
        <taxon>Bacillati</taxon>
        <taxon>Actinomycetota</taxon>
        <taxon>Actinomycetes</taxon>
        <taxon>Mycobacteriales</taxon>
        <taxon>Corynebacteriaceae</taxon>
        <taxon>Corynebacterium</taxon>
    </lineage>
</organism>
<proteinExistence type="predicted"/>
<dbReference type="Proteomes" id="UP000247696">
    <property type="component" value="Chromosome"/>
</dbReference>
<dbReference type="GO" id="GO:0016887">
    <property type="term" value="F:ATP hydrolysis activity"/>
    <property type="evidence" value="ECO:0007669"/>
    <property type="project" value="InterPro"/>
</dbReference>
<dbReference type="Pfam" id="PF00005">
    <property type="entry name" value="ABC_tran"/>
    <property type="match status" value="2"/>
</dbReference>
<gene>
    <name evidence="5" type="primary">yheS</name>
    <name evidence="5" type="ORF">Csp1_01620</name>
</gene>
<evidence type="ECO:0000313" key="6">
    <source>
        <dbReference type="Proteomes" id="UP000247696"/>
    </source>
</evidence>
<evidence type="ECO:0000256" key="1">
    <source>
        <dbReference type="ARBA" id="ARBA00022737"/>
    </source>
</evidence>
<dbReference type="RefSeq" id="WP_110480812.1">
    <property type="nucleotide sequence ID" value="NZ_CP024988.1"/>
</dbReference>
<dbReference type="KEGG" id="cpre:Csp1_01620"/>
<dbReference type="InterPro" id="IPR003439">
    <property type="entry name" value="ABC_transporter-like_ATP-bd"/>
</dbReference>
<evidence type="ECO:0000256" key="3">
    <source>
        <dbReference type="ARBA" id="ARBA00022840"/>
    </source>
</evidence>
<sequence>MLLQSSTRTSTPDAVLRIDGLSVQIAGARILTDISFTVPAGQRTGLIGENGSGKSTLLHAVHGSLPPGATTAGHVDTGTGSRRARVGLLHQQAPFAPTDTIGQALESAVAAERQALAALDKASDPYDADAYAAALDLAEQLDVWETDARISATLAGLGLAHVPGDRPTGELSGGQRARLSLAWLLLNRPDILLLDEPTNHLDDAATAYLVSVLAAWKGPVLFASHDRAFLDATASSLVDLDPAPTQVGAEGGVTRYTGNYSDYLAARRDVLVRWERRYRDEQAELKRMRAGVRDSHRVGHAGAAPRTESRIAKKFYGDRNAKVVSRRVSDSRSRLEKLEEEQVRRPPAPLTFAGLTAAADSVRGPRSASGGPVVVASGITVAGRLAETSLTLNGTEKLLVTGPNGSGKSTLLSVLAGVLVPDSGSLTVTGVRTGYLTQEVTLPDPHDRGAGRTVERTYRDLVGEELADAVPLSTFGLVRQRDVDRPLAQLSTGQQRRVALAVLLADPPEVLLLDEPDNHLSLSLVTALEEAIPGYPGAVVVASHDRWLRRRWTGTRLEL</sequence>
<dbReference type="InterPro" id="IPR003593">
    <property type="entry name" value="AAA+_ATPase"/>
</dbReference>
<keyword evidence="6" id="KW-1185">Reference proteome</keyword>
<evidence type="ECO:0000256" key="2">
    <source>
        <dbReference type="ARBA" id="ARBA00022741"/>
    </source>
</evidence>
<dbReference type="FunFam" id="3.40.50.300:FF:000011">
    <property type="entry name" value="Putative ABC transporter ATP-binding component"/>
    <property type="match status" value="1"/>
</dbReference>
<dbReference type="OrthoDB" id="3239744at2"/>
<keyword evidence="3 5" id="KW-0067">ATP-binding</keyword>